<gene>
    <name evidence="3" type="ORF">I303_02200</name>
</gene>
<protein>
    <submittedName>
        <fullName evidence="3">Uncharacterized protein</fullName>
    </submittedName>
</protein>
<reference evidence="3" key="1">
    <citation type="submission" date="2013-07" db="EMBL/GenBank/DDBJ databases">
        <title>The Genome Sequence of Cryptococcus dejecticola CBS10117.</title>
        <authorList>
            <consortium name="The Broad Institute Genome Sequencing Platform"/>
            <person name="Cuomo C."/>
            <person name="Litvintseva A."/>
            <person name="Chen Y."/>
            <person name="Heitman J."/>
            <person name="Sun S."/>
            <person name="Springer D."/>
            <person name="Dromer F."/>
            <person name="Young S.K."/>
            <person name="Zeng Q."/>
            <person name="Gargeya S."/>
            <person name="Fitzgerald M."/>
            <person name="Abouelleil A."/>
            <person name="Alvarado L."/>
            <person name="Berlin A.M."/>
            <person name="Chapman S.B."/>
            <person name="Dewar J."/>
            <person name="Goldberg J."/>
            <person name="Griggs A."/>
            <person name="Gujja S."/>
            <person name="Hansen M."/>
            <person name="Howarth C."/>
            <person name="Imamovic A."/>
            <person name="Larimer J."/>
            <person name="McCowan C."/>
            <person name="Murphy C."/>
            <person name="Pearson M."/>
            <person name="Priest M."/>
            <person name="Roberts A."/>
            <person name="Saif S."/>
            <person name="Shea T."/>
            <person name="Sykes S."/>
            <person name="Wortman J."/>
            <person name="Nusbaum C."/>
            <person name="Birren B."/>
        </authorList>
    </citation>
    <scope>NUCLEOTIDE SEQUENCE [LARGE SCALE GENOMIC DNA]</scope>
    <source>
        <strain evidence="3">CBS 10117</strain>
    </source>
</reference>
<feature type="region of interest" description="Disordered" evidence="1">
    <location>
        <begin position="143"/>
        <end position="207"/>
    </location>
</feature>
<feature type="region of interest" description="Disordered" evidence="1">
    <location>
        <begin position="583"/>
        <end position="624"/>
    </location>
</feature>
<dbReference type="OrthoDB" id="2564688at2759"/>
<feature type="compositionally biased region" description="Acidic residues" evidence="1">
    <location>
        <begin position="40"/>
        <end position="51"/>
    </location>
</feature>
<feature type="region of interest" description="Disordered" evidence="1">
    <location>
        <begin position="413"/>
        <end position="459"/>
    </location>
</feature>
<evidence type="ECO:0000256" key="1">
    <source>
        <dbReference type="SAM" id="MobiDB-lite"/>
    </source>
</evidence>
<feature type="region of interest" description="Disordered" evidence="1">
    <location>
        <begin position="1"/>
        <end position="78"/>
    </location>
</feature>
<feature type="region of interest" description="Disordered" evidence="1">
    <location>
        <begin position="728"/>
        <end position="811"/>
    </location>
</feature>
<dbReference type="VEuPathDB" id="FungiDB:I303_02200"/>
<accession>A0A1A6AD54</accession>
<keyword evidence="2" id="KW-0812">Transmembrane</keyword>
<dbReference type="EMBL" id="KI894028">
    <property type="protein sequence ID" value="OBR87984.1"/>
    <property type="molecule type" value="Genomic_DNA"/>
</dbReference>
<proteinExistence type="predicted"/>
<organism evidence="3">
    <name type="scientific">Kwoniella dejecticola CBS 10117</name>
    <dbReference type="NCBI Taxonomy" id="1296121"/>
    <lineage>
        <taxon>Eukaryota</taxon>
        <taxon>Fungi</taxon>
        <taxon>Dikarya</taxon>
        <taxon>Basidiomycota</taxon>
        <taxon>Agaricomycotina</taxon>
        <taxon>Tremellomycetes</taxon>
        <taxon>Tremellales</taxon>
        <taxon>Cryptococcaceae</taxon>
        <taxon>Kwoniella</taxon>
    </lineage>
</organism>
<sequence length="893" mass="97037">MVANPPTAKDLSPSEGILEKATKWSKHIKRSRGSNHNDNNEADEPNEDNDIEDKAPRLSTDSFISTEESSPTTPVTPKFASVKLPSEIFDCHKQDRTPFHVQPRPDQHVIGIEPQSPHTKPSVKTPDRVGLKKQVILLQTPKKQINGSSTRNNGCTTQASQQLKTPPNSKLRRQVRQPLVAPQAIIPSGSRSGNHKDLRRPGGRGFGLQHKIKKAEPAAYLSGSGLSLFLSLLSVYRATSEKMTMNGRMIVSLGRFSARGSILPRGNVASLGSPLLLGPNGSTTEKASGASGVKADPNDSDNDNGKDDTTDDDGSNDSNADSTSLSASISSSTTTHTSVSSASTSTAQPGSTITSSSTKFTSSSSSSSSPSSTERNSLLPSDPPKQPSSIRYLVPVFLLILITLAGFGYQKYRKRRKRRNRSSMAAKDFERLMRKDEDPFADPDSSSNNRGGWKEIPTYDYNHDEEEGGIWDTKMDDDPPMVWQNMNNLNPEVEAGGESGLIRSGGLVSAGQKGWGWKESWNNFRSARGKDIQAQSGDIDVIEEERQTMKLVTSINLPSGPTYTNLPITIPEYEEISIDDEGETGAASKKNQNKLQRNKSPNKRASQTPMATPMNIPPAMPEAPEWIRPRSVSPTNNILSPPMQPHLFFHPTSPATRKNEPSMISEYSELDDGSVYTASIQGNTPVMPSQPSPNIEVDKPKSRFPRIPSSASKLAGIDSFSIVSNNKRTQSQSLAQTKTEGQTKTKGESKSKQYTPSGLSPLKRSTGLKNLKAPPGRTGANTLSPESAVAADVERRKSTRKSRVEKKEMKARNEVEDILKASWSDRALSSPSPPLSPTGSMNMNMNMNMNTNMNMAFAQHLGQKGMVPGLMSPGLEGGSGIEQRLALLREVQI</sequence>
<feature type="region of interest" description="Disordered" evidence="1">
    <location>
        <begin position="270"/>
        <end position="388"/>
    </location>
</feature>
<name>A0A1A6AD54_9TREE</name>
<evidence type="ECO:0000256" key="2">
    <source>
        <dbReference type="SAM" id="Phobius"/>
    </source>
</evidence>
<feature type="compositionally biased region" description="Basic and acidic residues" evidence="1">
    <location>
        <begin position="741"/>
        <end position="751"/>
    </location>
</feature>
<dbReference type="AlphaFoldDB" id="A0A1A6AD54"/>
<evidence type="ECO:0000313" key="3">
    <source>
        <dbReference type="EMBL" id="OBR87984.1"/>
    </source>
</evidence>
<feature type="transmembrane region" description="Helical" evidence="2">
    <location>
        <begin position="390"/>
        <end position="409"/>
    </location>
</feature>
<feature type="compositionally biased region" description="Low complexity" evidence="1">
    <location>
        <begin position="270"/>
        <end position="279"/>
    </location>
</feature>
<keyword evidence="2" id="KW-0472">Membrane</keyword>
<keyword evidence="2" id="KW-1133">Transmembrane helix</keyword>
<feature type="compositionally biased region" description="Low complexity" evidence="1">
    <location>
        <begin position="65"/>
        <end position="77"/>
    </location>
</feature>
<feature type="compositionally biased region" description="Low complexity" evidence="1">
    <location>
        <begin position="316"/>
        <end position="373"/>
    </location>
</feature>
<feature type="compositionally biased region" description="Basic and acidic residues" evidence="1">
    <location>
        <begin position="427"/>
        <end position="438"/>
    </location>
</feature>
<feature type="compositionally biased region" description="Polar residues" evidence="1">
    <location>
        <begin position="143"/>
        <end position="168"/>
    </location>
</feature>
<feature type="compositionally biased region" description="Polar residues" evidence="1">
    <location>
        <begin position="682"/>
        <end position="693"/>
    </location>
</feature>
<feature type="compositionally biased region" description="Basic residues" evidence="1">
    <location>
        <begin position="23"/>
        <end position="33"/>
    </location>
</feature>
<feature type="region of interest" description="Disordered" evidence="1">
    <location>
        <begin position="682"/>
        <end position="710"/>
    </location>
</feature>